<keyword evidence="2" id="KW-1185">Reference proteome</keyword>
<sequence length="45" mass="5262">MDRFVLSFAEASHLRWFGDRTGDGDRRLPDVALWVDNIDIAARNW</sequence>
<evidence type="ECO:0000313" key="2">
    <source>
        <dbReference type="Proteomes" id="UP000500857"/>
    </source>
</evidence>
<evidence type="ECO:0000313" key="1">
    <source>
        <dbReference type="EMBL" id="QIZ69959.1"/>
    </source>
</evidence>
<accession>A0A6H1TX81</accession>
<dbReference type="Proteomes" id="UP000500857">
    <property type="component" value="Chromosome"/>
</dbReference>
<organism evidence="1 2">
    <name type="scientific">Oxynema aestuarii AP17</name>
    <dbReference type="NCBI Taxonomy" id="2064643"/>
    <lineage>
        <taxon>Bacteria</taxon>
        <taxon>Bacillati</taxon>
        <taxon>Cyanobacteriota</taxon>
        <taxon>Cyanophyceae</taxon>
        <taxon>Oscillatoriophycideae</taxon>
        <taxon>Oscillatoriales</taxon>
        <taxon>Oscillatoriaceae</taxon>
        <taxon>Oxynema</taxon>
        <taxon>Oxynema aestuarii</taxon>
    </lineage>
</organism>
<dbReference type="AlphaFoldDB" id="A0A6H1TX81"/>
<protein>
    <submittedName>
        <fullName evidence="1">Uncharacterized protein</fullName>
    </submittedName>
</protein>
<dbReference type="EMBL" id="CP051167">
    <property type="protein sequence ID" value="QIZ69959.1"/>
    <property type="molecule type" value="Genomic_DNA"/>
</dbReference>
<gene>
    <name evidence="1" type="ORF">HCG48_04675</name>
</gene>
<dbReference type="RefSeq" id="WP_168568116.1">
    <property type="nucleotide sequence ID" value="NZ_CP051167.1"/>
</dbReference>
<name>A0A6H1TX81_9CYAN</name>
<dbReference type="KEGG" id="oxy:HCG48_04675"/>
<proteinExistence type="predicted"/>
<reference evidence="1 2" key="1">
    <citation type="submission" date="2020-04" db="EMBL/GenBank/DDBJ databases">
        <authorList>
            <person name="Basu S."/>
            <person name="Maruthanayagam V."/>
            <person name="Chakraborty S."/>
            <person name="Pramanik A."/>
            <person name="Mukherjee J."/>
            <person name="Brink B."/>
        </authorList>
    </citation>
    <scope>NUCLEOTIDE SEQUENCE [LARGE SCALE GENOMIC DNA]</scope>
    <source>
        <strain evidence="1 2">AP17</strain>
    </source>
</reference>